<reference evidence="1 2" key="1">
    <citation type="submission" date="2019-04" db="EMBL/GenBank/DDBJ databases">
        <title>Geobacter ruber sp. nov., ferric-reducing bacteria isolated from paddy soil.</title>
        <authorList>
            <person name="Xu Z."/>
            <person name="Masuda Y."/>
            <person name="Itoh H."/>
            <person name="Senoo K."/>
        </authorList>
    </citation>
    <scope>NUCLEOTIDE SEQUENCE [LARGE SCALE GENOMIC DNA]</scope>
    <source>
        <strain evidence="1 2">Red88</strain>
    </source>
</reference>
<dbReference type="Proteomes" id="UP000324298">
    <property type="component" value="Unassembled WGS sequence"/>
</dbReference>
<evidence type="ECO:0000313" key="1">
    <source>
        <dbReference type="EMBL" id="KAA0895467.1"/>
    </source>
</evidence>
<comment type="caution">
    <text evidence="1">The sequence shown here is derived from an EMBL/GenBank/DDBJ whole genome shotgun (WGS) entry which is preliminary data.</text>
</comment>
<dbReference type="OrthoDB" id="9974272at2"/>
<protein>
    <submittedName>
        <fullName evidence="1">Uncharacterized protein</fullName>
    </submittedName>
</protein>
<accession>A0A5A9XQP0</accession>
<proteinExistence type="predicted"/>
<keyword evidence="2" id="KW-1185">Reference proteome</keyword>
<evidence type="ECO:0000313" key="2">
    <source>
        <dbReference type="Proteomes" id="UP000324298"/>
    </source>
</evidence>
<sequence length="103" mass="11214">MMPGGMIQMVFSGEASVVSALHDHVQSKMPRGPHGAVKYQTRLKENADGVTARMSVEVPLEFFDEFLGDGWRPTGTVPLDSATCNEPDGKPIGRYLTDYLGSK</sequence>
<dbReference type="RefSeq" id="WP_149306046.1">
    <property type="nucleotide sequence ID" value="NZ_SRSD01000001.1"/>
</dbReference>
<dbReference type="AlphaFoldDB" id="A0A5A9XQP0"/>
<dbReference type="EMBL" id="SRSD01000001">
    <property type="protein sequence ID" value="KAA0895467.1"/>
    <property type="molecule type" value="Genomic_DNA"/>
</dbReference>
<name>A0A5A9XQP0_9BACT</name>
<gene>
    <name evidence="1" type="ORF">ET418_02810</name>
</gene>
<organism evidence="1 2">
    <name type="scientific">Oryzomonas rubra</name>
    <dbReference type="NCBI Taxonomy" id="2509454"/>
    <lineage>
        <taxon>Bacteria</taxon>
        <taxon>Pseudomonadati</taxon>
        <taxon>Thermodesulfobacteriota</taxon>
        <taxon>Desulfuromonadia</taxon>
        <taxon>Geobacterales</taxon>
        <taxon>Geobacteraceae</taxon>
        <taxon>Oryzomonas</taxon>
    </lineage>
</organism>